<proteinExistence type="predicted"/>
<keyword evidence="10" id="KW-1185">Reference proteome</keyword>
<feature type="domain" description="RING-CH-type" evidence="8">
    <location>
        <begin position="268"/>
        <end position="329"/>
    </location>
</feature>
<evidence type="ECO:0000256" key="4">
    <source>
        <dbReference type="PROSITE-ProRule" id="PRU00175"/>
    </source>
</evidence>
<feature type="region of interest" description="Disordered" evidence="5">
    <location>
        <begin position="1"/>
        <end position="107"/>
    </location>
</feature>
<evidence type="ECO:0000259" key="6">
    <source>
        <dbReference type="PROSITE" id="PS50089"/>
    </source>
</evidence>
<dbReference type="Gene3D" id="3.30.40.10">
    <property type="entry name" value="Zinc/RING finger domain, C3HC4 (zinc finger)"/>
    <property type="match status" value="1"/>
</dbReference>
<dbReference type="PROSITE" id="PS50966">
    <property type="entry name" value="ZF_SWIM"/>
    <property type="match status" value="1"/>
</dbReference>
<accession>A0ABP9Z042</accession>
<dbReference type="InterPro" id="IPR039903">
    <property type="entry name" value="Zswim2"/>
</dbReference>
<dbReference type="Proteomes" id="UP001473302">
    <property type="component" value="Unassembled WGS sequence"/>
</dbReference>
<dbReference type="InterPro" id="IPR001841">
    <property type="entry name" value="Znf_RING"/>
</dbReference>
<organism evidence="9 10">
    <name type="scientific">Mucor flavus</name>
    <dbReference type="NCBI Taxonomy" id="439312"/>
    <lineage>
        <taxon>Eukaryota</taxon>
        <taxon>Fungi</taxon>
        <taxon>Fungi incertae sedis</taxon>
        <taxon>Mucoromycota</taxon>
        <taxon>Mucoromycotina</taxon>
        <taxon>Mucoromycetes</taxon>
        <taxon>Mucorales</taxon>
        <taxon>Mucorineae</taxon>
        <taxon>Mucoraceae</taxon>
        <taxon>Mucor</taxon>
    </lineage>
</organism>
<evidence type="ECO:0000313" key="10">
    <source>
        <dbReference type="Proteomes" id="UP001473302"/>
    </source>
</evidence>
<dbReference type="InterPro" id="IPR011016">
    <property type="entry name" value="Znf_RING-CH"/>
</dbReference>
<feature type="domain" description="RING-type" evidence="6">
    <location>
        <begin position="276"/>
        <end position="323"/>
    </location>
</feature>
<dbReference type="InterPro" id="IPR007527">
    <property type="entry name" value="Znf_SWIM"/>
</dbReference>
<dbReference type="InterPro" id="IPR013083">
    <property type="entry name" value="Znf_RING/FYVE/PHD"/>
</dbReference>
<comment type="caution">
    <text evidence="9">The sequence shown here is derived from an EMBL/GenBank/DDBJ whole genome shotgun (WGS) entry which is preliminary data.</text>
</comment>
<dbReference type="SUPFAM" id="SSF57850">
    <property type="entry name" value="RING/U-box"/>
    <property type="match status" value="1"/>
</dbReference>
<feature type="compositionally biased region" description="Polar residues" evidence="5">
    <location>
        <begin position="1"/>
        <end position="36"/>
    </location>
</feature>
<feature type="domain" description="SWIM-type" evidence="7">
    <location>
        <begin position="170"/>
        <end position="203"/>
    </location>
</feature>
<dbReference type="Pfam" id="PF13639">
    <property type="entry name" value="zf-RING_2"/>
    <property type="match status" value="1"/>
</dbReference>
<evidence type="ECO:0000256" key="5">
    <source>
        <dbReference type="SAM" id="MobiDB-lite"/>
    </source>
</evidence>
<gene>
    <name evidence="9" type="ORF">MFLAVUS_005940</name>
</gene>
<dbReference type="PANTHER" id="PTHR21540:SF0">
    <property type="entry name" value="PHD FAMILY PROTEIN"/>
    <property type="match status" value="1"/>
</dbReference>
<dbReference type="PANTHER" id="PTHR21540">
    <property type="entry name" value="RING FINGER AND SWIM DOMAIN-CONTAINING PROTEIN 2"/>
    <property type="match status" value="1"/>
</dbReference>
<evidence type="ECO:0000313" key="9">
    <source>
        <dbReference type="EMBL" id="GAA5812484.1"/>
    </source>
</evidence>
<keyword evidence="3" id="KW-0862">Zinc</keyword>
<dbReference type="PROSITE" id="PS50089">
    <property type="entry name" value="ZF_RING_2"/>
    <property type="match status" value="1"/>
</dbReference>
<reference evidence="9 10" key="1">
    <citation type="submission" date="2024-04" db="EMBL/GenBank/DDBJ databases">
        <title>genome sequences of Mucor flavus KT1a and Helicostylum pulchrum KT1b strains isolated from the surface of a dry-aged beef.</title>
        <authorList>
            <person name="Toyotome T."/>
            <person name="Hosono M."/>
            <person name="Torimaru M."/>
            <person name="Fukuda K."/>
            <person name="Mikami N."/>
        </authorList>
    </citation>
    <scope>NUCLEOTIDE SEQUENCE [LARGE SCALE GENOMIC DNA]</scope>
    <source>
        <strain evidence="9 10">KT1a</strain>
    </source>
</reference>
<keyword evidence="1" id="KW-0479">Metal-binding</keyword>
<evidence type="ECO:0000256" key="2">
    <source>
        <dbReference type="ARBA" id="ARBA00022771"/>
    </source>
</evidence>
<dbReference type="PROSITE" id="PS51292">
    <property type="entry name" value="ZF_RING_CH"/>
    <property type="match status" value="1"/>
</dbReference>
<protein>
    <submittedName>
        <fullName evidence="9">Uncharacterized protein</fullName>
    </submittedName>
</protein>
<evidence type="ECO:0000256" key="1">
    <source>
        <dbReference type="ARBA" id="ARBA00022723"/>
    </source>
</evidence>
<evidence type="ECO:0000259" key="7">
    <source>
        <dbReference type="PROSITE" id="PS50966"/>
    </source>
</evidence>
<evidence type="ECO:0000256" key="3">
    <source>
        <dbReference type="ARBA" id="ARBA00022833"/>
    </source>
</evidence>
<name>A0ABP9Z042_9FUNG</name>
<dbReference type="Pfam" id="PF04434">
    <property type="entry name" value="SWIM"/>
    <property type="match status" value="1"/>
</dbReference>
<feature type="compositionally biased region" description="Basic and acidic residues" evidence="5">
    <location>
        <begin position="86"/>
        <end position="107"/>
    </location>
</feature>
<evidence type="ECO:0000259" key="8">
    <source>
        <dbReference type="PROSITE" id="PS51292"/>
    </source>
</evidence>
<keyword evidence="2 4" id="KW-0863">Zinc-finger</keyword>
<sequence length="376" mass="42513">MITTRSSKASAMSSTTQSNARPSTVKTEVLQSPNKPTKTKKTSVKIEVPSRTKVTTKKTSEASGSTSKKVVKREPAIVQRKKSVTVKKEATPKVPKEKKTKVPKETKAKVSKKKTAFILPPEASIYLDQSMRGRVVRSMKQKMFVISREADASDNSIEKFQVLGSVGNNYTVTMGPRVKCTCMDFALRRVHCKHILMVLLKVYRLPVDNLMFRTLTPNKELRLQSRSYGRTVDPSVLIPENVRQKILSIGFQNHPDAKPIEPENTITRRSLDTSDCPICFEEFEQEAIATIDFCKTCGNNVHNECFKMWASTKGSNVTCVYCRQKWVVETPGASGSRKNSVRQLDSSHVNERYYANFATELGVSRKRDYSMYQRDY</sequence>
<dbReference type="EMBL" id="BAABUK010000013">
    <property type="protein sequence ID" value="GAA5812484.1"/>
    <property type="molecule type" value="Genomic_DNA"/>
</dbReference>